<feature type="transmembrane region" description="Helical" evidence="1">
    <location>
        <begin position="70"/>
        <end position="87"/>
    </location>
</feature>
<dbReference type="EMBL" id="ADKX01000009">
    <property type="protein sequence ID" value="EFW06084.1"/>
    <property type="molecule type" value="Genomic_DNA"/>
</dbReference>
<keyword evidence="3" id="KW-1185">Reference proteome</keyword>
<organism evidence="2 3">
    <name type="scientific">Coprobacillus cateniformis</name>
    <dbReference type="NCBI Taxonomy" id="100884"/>
    <lineage>
        <taxon>Bacteria</taxon>
        <taxon>Bacillati</taxon>
        <taxon>Bacillota</taxon>
        <taxon>Erysipelotrichia</taxon>
        <taxon>Erysipelotrichales</taxon>
        <taxon>Coprobacillaceae</taxon>
        <taxon>Coprobacillus</taxon>
    </lineage>
</organism>
<evidence type="ECO:0000256" key="1">
    <source>
        <dbReference type="SAM" id="Phobius"/>
    </source>
</evidence>
<sequence>MLWIITIIEFLIGSVLHFVYDIFPYSVVALIAPVNESIFEHLKLVLYPMLFIDIILLLRNKKTYSLTSMLAGIITGILSVVLIYYFYHYGLGIESLIVDIVLLFVGILLGNVMMIIVDKHHWNMDWRINLIILVVLIVLFSVWTFYPPDLPIFIDNSKAVLS</sequence>
<dbReference type="Pfam" id="PF20122">
    <property type="entry name" value="DUF6512"/>
    <property type="match status" value="1"/>
</dbReference>
<proteinExistence type="predicted"/>
<dbReference type="HOGENOM" id="CLU_111486_0_0_9"/>
<feature type="transmembrane region" description="Helical" evidence="1">
    <location>
        <begin position="93"/>
        <end position="116"/>
    </location>
</feature>
<dbReference type="OrthoDB" id="48209at2"/>
<keyword evidence="1" id="KW-0472">Membrane</keyword>
<gene>
    <name evidence="2" type="ORF">HMPREF9488_00723</name>
</gene>
<keyword evidence="1" id="KW-1133">Transmembrane helix</keyword>
<comment type="caution">
    <text evidence="2">The sequence shown here is derived from an EMBL/GenBank/DDBJ whole genome shotgun (WGS) entry which is preliminary data.</text>
</comment>
<dbReference type="STRING" id="100884.GCA_000269565_00983"/>
<keyword evidence="1" id="KW-0812">Transmembrane</keyword>
<protein>
    <submittedName>
        <fullName evidence="2">Uncharacterized protein</fullName>
    </submittedName>
</protein>
<dbReference type="eggNOG" id="ENOG50330VC">
    <property type="taxonomic scope" value="Bacteria"/>
</dbReference>
<dbReference type="GeneID" id="78228866"/>
<evidence type="ECO:0000313" key="3">
    <source>
        <dbReference type="Proteomes" id="UP000003157"/>
    </source>
</evidence>
<name>E7G7B8_9FIRM</name>
<evidence type="ECO:0000313" key="2">
    <source>
        <dbReference type="EMBL" id="EFW06084.1"/>
    </source>
</evidence>
<feature type="transmembrane region" description="Helical" evidence="1">
    <location>
        <begin position="128"/>
        <end position="146"/>
    </location>
</feature>
<dbReference type="Proteomes" id="UP000003157">
    <property type="component" value="Unassembled WGS sequence"/>
</dbReference>
<dbReference type="RefSeq" id="WP_008787839.1">
    <property type="nucleotide sequence ID" value="NZ_AKCB01000001.1"/>
</dbReference>
<dbReference type="InterPro" id="IPR045407">
    <property type="entry name" value="DUF6512"/>
</dbReference>
<feature type="transmembrane region" description="Helical" evidence="1">
    <location>
        <begin position="7"/>
        <end position="32"/>
    </location>
</feature>
<feature type="transmembrane region" description="Helical" evidence="1">
    <location>
        <begin position="38"/>
        <end position="58"/>
    </location>
</feature>
<reference evidence="2 3" key="1">
    <citation type="submission" date="2010-12" db="EMBL/GenBank/DDBJ databases">
        <title>The Genome Sequence of Coprobacillus sp. strain 29_1.</title>
        <authorList>
            <consortium name="The Broad Institute Genome Sequencing Platform"/>
            <person name="Earl A."/>
            <person name="Ward D."/>
            <person name="Feldgarden M."/>
            <person name="Gevers D."/>
            <person name="Daigneault M."/>
            <person name="Sibley C.D."/>
            <person name="White A."/>
            <person name="Strauss J."/>
            <person name="Allen-Vercoe E."/>
            <person name="Young S.K."/>
            <person name="Zeng Q."/>
            <person name="Gargeya S."/>
            <person name="Fitzgerald M."/>
            <person name="Haas B."/>
            <person name="Abouelleil A."/>
            <person name="Alvarado L."/>
            <person name="Arachchi H.M."/>
            <person name="Berlin A."/>
            <person name="Brown A."/>
            <person name="Chapman S.B."/>
            <person name="Chen Z."/>
            <person name="Dunbar C."/>
            <person name="Freedman E."/>
            <person name="Gearin G."/>
            <person name="Gellesch M."/>
            <person name="Goldberg J."/>
            <person name="Griggs A."/>
            <person name="Gujja S."/>
            <person name="Heilman E."/>
            <person name="Heiman D."/>
            <person name="Howarth C."/>
            <person name="Larson L."/>
            <person name="Lui A."/>
            <person name="MacDonald P.J.P."/>
            <person name="Mehta T."/>
            <person name="Montmayeur A."/>
            <person name="Murphy C."/>
            <person name="Neiman D."/>
            <person name="Pearson M."/>
            <person name="Priest M."/>
            <person name="Roberts A."/>
            <person name="Saif S."/>
            <person name="Shea T."/>
            <person name="Shenoy N."/>
            <person name="Sisk P."/>
            <person name="Stolte C."/>
            <person name="Sykes S."/>
            <person name="White J."/>
            <person name="Yandava C."/>
            <person name="Nusbaum C."/>
            <person name="Birren B."/>
        </authorList>
    </citation>
    <scope>NUCLEOTIDE SEQUENCE [LARGE SCALE GENOMIC DNA]</scope>
    <source>
        <strain evidence="2 3">29_1</strain>
    </source>
</reference>
<accession>E7G7B8</accession>
<dbReference type="AlphaFoldDB" id="E7G7B8"/>